<proteinExistence type="predicted"/>
<feature type="region of interest" description="Disordered" evidence="2">
    <location>
        <begin position="20"/>
        <end position="43"/>
    </location>
</feature>
<feature type="region of interest" description="Disordered" evidence="2">
    <location>
        <begin position="373"/>
        <end position="417"/>
    </location>
</feature>
<feature type="coiled-coil region" evidence="1">
    <location>
        <begin position="53"/>
        <end position="87"/>
    </location>
</feature>
<organism evidence="3 4">
    <name type="scientific">Prymnesium parvum</name>
    <name type="common">Toxic golden alga</name>
    <dbReference type="NCBI Taxonomy" id="97485"/>
    <lineage>
        <taxon>Eukaryota</taxon>
        <taxon>Haptista</taxon>
        <taxon>Haptophyta</taxon>
        <taxon>Prymnesiophyceae</taxon>
        <taxon>Prymnesiales</taxon>
        <taxon>Prymnesiaceae</taxon>
        <taxon>Prymnesium</taxon>
    </lineage>
</organism>
<dbReference type="AlphaFoldDB" id="A0AB34IHM5"/>
<name>A0AB34IHM5_PRYPA</name>
<evidence type="ECO:0000256" key="2">
    <source>
        <dbReference type="SAM" id="MobiDB-lite"/>
    </source>
</evidence>
<feature type="coiled-coil region" evidence="1">
    <location>
        <begin position="134"/>
        <end position="257"/>
    </location>
</feature>
<comment type="caution">
    <text evidence="3">The sequence shown here is derived from an EMBL/GenBank/DDBJ whole genome shotgun (WGS) entry which is preliminary data.</text>
</comment>
<evidence type="ECO:0000313" key="3">
    <source>
        <dbReference type="EMBL" id="KAL1498884.1"/>
    </source>
</evidence>
<keyword evidence="4" id="KW-1185">Reference proteome</keyword>
<gene>
    <name evidence="3" type="ORF">AB1Y20_013408</name>
</gene>
<accession>A0AB34IHM5</accession>
<feature type="compositionally biased region" description="Pro residues" evidence="2">
    <location>
        <begin position="389"/>
        <end position="406"/>
    </location>
</feature>
<keyword evidence="1" id="KW-0175">Coiled coil</keyword>
<dbReference type="EMBL" id="JBGBPQ010000026">
    <property type="protein sequence ID" value="KAL1498884.1"/>
    <property type="molecule type" value="Genomic_DNA"/>
</dbReference>
<dbReference type="Proteomes" id="UP001515480">
    <property type="component" value="Unassembled WGS sequence"/>
</dbReference>
<evidence type="ECO:0000256" key="1">
    <source>
        <dbReference type="SAM" id="Coils"/>
    </source>
</evidence>
<sequence>MASAVINAARDLLTDLEQTDIETLAPLTPATPPYGPREPSDGSVHDAELAGQLTRLAENLRIERETCEELRAENARLTHDIRSIATQMKQERAASNAVLAVQVGGGAAGGLACVDEAHKYGTEEGGVDTNGLTLASAASQILLLRREVKFLQKQWNSARRDGDSVSHREHLQQLQEAVEESRKAAAEAKAQASGAAARNRLLLRELQMARGQLKAQQARMTKRSHAQAELVSMQAQLQRARDVQMQQQHQIKQLQLRERLRSMERGGKTDAAIVAAADEELHRGAAAEIGLLLMCKELSTVERYWQQDKAAAAELIAIKSDMTIRVAQAEDEKLGLQVEVSRMRQRIAQLQEEKEVMASSLNSLNNDLAGQSEEVQHAAAQHAAAAGSAPPPPPLPPPPPPPPDGPPRSSSSFKQNEARLPPACASLARADAALCWTLRLQVREEVSLTRGFAGCELRKLAACHPASLLRIAA</sequence>
<protein>
    <submittedName>
        <fullName evidence="3">Uncharacterized protein</fullName>
    </submittedName>
</protein>
<reference evidence="3 4" key="1">
    <citation type="journal article" date="2024" name="Science">
        <title>Giant polyketide synthase enzymes in the biosynthesis of giant marine polyether toxins.</title>
        <authorList>
            <person name="Fallon T.R."/>
            <person name="Shende V.V."/>
            <person name="Wierzbicki I.H."/>
            <person name="Pendleton A.L."/>
            <person name="Watervoot N.F."/>
            <person name="Auber R.P."/>
            <person name="Gonzalez D.J."/>
            <person name="Wisecaver J.H."/>
            <person name="Moore B.S."/>
        </authorList>
    </citation>
    <scope>NUCLEOTIDE SEQUENCE [LARGE SCALE GENOMIC DNA]</scope>
    <source>
        <strain evidence="3 4">12B1</strain>
    </source>
</reference>
<evidence type="ECO:0000313" key="4">
    <source>
        <dbReference type="Proteomes" id="UP001515480"/>
    </source>
</evidence>
<feature type="compositionally biased region" description="Low complexity" evidence="2">
    <location>
        <begin position="378"/>
        <end position="388"/>
    </location>
</feature>